<dbReference type="AlphaFoldDB" id="A0A0B7C052"/>
<name>A0A0B7C052_9EUPU</name>
<organism evidence="1">
    <name type="scientific">Arion vulgaris</name>
    <dbReference type="NCBI Taxonomy" id="1028688"/>
    <lineage>
        <taxon>Eukaryota</taxon>
        <taxon>Metazoa</taxon>
        <taxon>Spiralia</taxon>
        <taxon>Lophotrochozoa</taxon>
        <taxon>Mollusca</taxon>
        <taxon>Gastropoda</taxon>
        <taxon>Heterobranchia</taxon>
        <taxon>Euthyneura</taxon>
        <taxon>Panpulmonata</taxon>
        <taxon>Eupulmonata</taxon>
        <taxon>Stylommatophora</taxon>
        <taxon>Helicina</taxon>
        <taxon>Arionoidea</taxon>
        <taxon>Arionidae</taxon>
        <taxon>Arion</taxon>
    </lineage>
</organism>
<gene>
    <name evidence="1" type="primary">ORF219035</name>
</gene>
<proteinExistence type="predicted"/>
<evidence type="ECO:0000313" key="1">
    <source>
        <dbReference type="EMBL" id="CEK98562.1"/>
    </source>
</evidence>
<sequence length="148" mass="16475">MLPKRTAQTTVSKFFTSTGKEKTSTGIVNCIQVTTDIQDTFPIVKKSVKNPLNTFTISNKDAPKCKMLCNTNETIDFKCSPVQKCEDAQATMCSIHSSMTATTSSKLKDFEYGENYALNLKRDVWKHKSEPLDSCTCSDIEIMKHGSS</sequence>
<accession>A0A0B7C052</accession>
<reference evidence="1" key="1">
    <citation type="submission" date="2014-12" db="EMBL/GenBank/DDBJ databases">
        <title>Insight into the proteome of Arion vulgaris.</title>
        <authorList>
            <person name="Aradska J."/>
            <person name="Bulat T."/>
            <person name="Smidak R."/>
            <person name="Sarate P."/>
            <person name="Gangsoo J."/>
            <person name="Sialana F."/>
            <person name="Bilban M."/>
            <person name="Lubec G."/>
        </authorList>
    </citation>
    <scope>NUCLEOTIDE SEQUENCE</scope>
    <source>
        <tissue evidence="1">Skin</tissue>
    </source>
</reference>
<dbReference type="EMBL" id="HACG01051691">
    <property type="protein sequence ID" value="CEK98562.1"/>
    <property type="molecule type" value="Transcribed_RNA"/>
</dbReference>
<protein>
    <submittedName>
        <fullName evidence="1">Uncharacterized protein</fullName>
    </submittedName>
</protein>
<feature type="non-terminal residue" evidence="1">
    <location>
        <position position="148"/>
    </location>
</feature>